<gene>
    <name evidence="1" type="ORF">HanXRQr2_Chr16g0732621</name>
</gene>
<dbReference type="Proteomes" id="UP000215914">
    <property type="component" value="Unassembled WGS sequence"/>
</dbReference>
<evidence type="ECO:0000313" key="1">
    <source>
        <dbReference type="EMBL" id="KAF5758726.1"/>
    </source>
</evidence>
<comment type="caution">
    <text evidence="1">The sequence shown here is derived from an EMBL/GenBank/DDBJ whole genome shotgun (WGS) entry which is preliminary data.</text>
</comment>
<reference evidence="1" key="2">
    <citation type="submission" date="2020-06" db="EMBL/GenBank/DDBJ databases">
        <title>Helianthus annuus Genome sequencing and assembly Release 2.</title>
        <authorList>
            <person name="Gouzy J."/>
            <person name="Langlade N."/>
            <person name="Munos S."/>
        </authorList>
    </citation>
    <scope>NUCLEOTIDE SEQUENCE</scope>
    <source>
        <tissue evidence="1">Leaves</tissue>
    </source>
</reference>
<name>A0A9K3GXL4_HELAN</name>
<dbReference type="EMBL" id="MNCJ02000331">
    <property type="protein sequence ID" value="KAF5758726.1"/>
    <property type="molecule type" value="Genomic_DNA"/>
</dbReference>
<organism evidence="1 2">
    <name type="scientific">Helianthus annuus</name>
    <name type="common">Common sunflower</name>
    <dbReference type="NCBI Taxonomy" id="4232"/>
    <lineage>
        <taxon>Eukaryota</taxon>
        <taxon>Viridiplantae</taxon>
        <taxon>Streptophyta</taxon>
        <taxon>Embryophyta</taxon>
        <taxon>Tracheophyta</taxon>
        <taxon>Spermatophyta</taxon>
        <taxon>Magnoliopsida</taxon>
        <taxon>eudicotyledons</taxon>
        <taxon>Gunneridae</taxon>
        <taxon>Pentapetalae</taxon>
        <taxon>asterids</taxon>
        <taxon>campanulids</taxon>
        <taxon>Asterales</taxon>
        <taxon>Asteraceae</taxon>
        <taxon>Asteroideae</taxon>
        <taxon>Heliantheae alliance</taxon>
        <taxon>Heliantheae</taxon>
        <taxon>Helianthus</taxon>
    </lineage>
</organism>
<sequence>MAWIIMQKNLGLVWFHIEDSSYRDTFVVIIELATMVTRPDVKGAIRASNL</sequence>
<protein>
    <submittedName>
        <fullName evidence="1">Uncharacterized protein</fullName>
    </submittedName>
</protein>
<reference evidence="1" key="1">
    <citation type="journal article" date="2017" name="Nature">
        <title>The sunflower genome provides insights into oil metabolism, flowering and Asterid evolution.</title>
        <authorList>
            <person name="Badouin H."/>
            <person name="Gouzy J."/>
            <person name="Grassa C.J."/>
            <person name="Murat F."/>
            <person name="Staton S.E."/>
            <person name="Cottret L."/>
            <person name="Lelandais-Briere C."/>
            <person name="Owens G.L."/>
            <person name="Carrere S."/>
            <person name="Mayjonade B."/>
            <person name="Legrand L."/>
            <person name="Gill N."/>
            <person name="Kane N.C."/>
            <person name="Bowers J.E."/>
            <person name="Hubner S."/>
            <person name="Bellec A."/>
            <person name="Berard A."/>
            <person name="Berges H."/>
            <person name="Blanchet N."/>
            <person name="Boniface M.C."/>
            <person name="Brunel D."/>
            <person name="Catrice O."/>
            <person name="Chaidir N."/>
            <person name="Claudel C."/>
            <person name="Donnadieu C."/>
            <person name="Faraut T."/>
            <person name="Fievet G."/>
            <person name="Helmstetter N."/>
            <person name="King M."/>
            <person name="Knapp S.J."/>
            <person name="Lai Z."/>
            <person name="Le Paslier M.C."/>
            <person name="Lippi Y."/>
            <person name="Lorenzon L."/>
            <person name="Mandel J.R."/>
            <person name="Marage G."/>
            <person name="Marchand G."/>
            <person name="Marquand E."/>
            <person name="Bret-Mestries E."/>
            <person name="Morien E."/>
            <person name="Nambeesan S."/>
            <person name="Nguyen T."/>
            <person name="Pegot-Espagnet P."/>
            <person name="Pouilly N."/>
            <person name="Raftis F."/>
            <person name="Sallet E."/>
            <person name="Schiex T."/>
            <person name="Thomas J."/>
            <person name="Vandecasteele C."/>
            <person name="Vares D."/>
            <person name="Vear F."/>
            <person name="Vautrin S."/>
            <person name="Crespi M."/>
            <person name="Mangin B."/>
            <person name="Burke J.M."/>
            <person name="Salse J."/>
            <person name="Munos S."/>
            <person name="Vincourt P."/>
            <person name="Rieseberg L.H."/>
            <person name="Langlade N.B."/>
        </authorList>
    </citation>
    <scope>NUCLEOTIDE SEQUENCE</scope>
    <source>
        <tissue evidence="1">Leaves</tissue>
    </source>
</reference>
<keyword evidence="2" id="KW-1185">Reference proteome</keyword>
<evidence type="ECO:0000313" key="2">
    <source>
        <dbReference type="Proteomes" id="UP000215914"/>
    </source>
</evidence>
<proteinExistence type="predicted"/>
<accession>A0A9K3GXL4</accession>
<dbReference type="AlphaFoldDB" id="A0A9K3GXL4"/>
<dbReference type="Gramene" id="mRNA:HanXRQr2_Chr16g0732621">
    <property type="protein sequence ID" value="mRNA:HanXRQr2_Chr16g0732621"/>
    <property type="gene ID" value="HanXRQr2_Chr16g0732621"/>
</dbReference>